<evidence type="ECO:0000256" key="7">
    <source>
        <dbReference type="ARBA" id="ARBA00035120"/>
    </source>
</evidence>
<proteinExistence type="inferred from homology"/>
<evidence type="ECO:0000256" key="1">
    <source>
        <dbReference type="ARBA" id="ARBA00004651"/>
    </source>
</evidence>
<reference evidence="11 12" key="1">
    <citation type="journal article" date="2009" name="Stand. Genomic Sci.">
        <title>Complete genome sequence of Beutenbergia cavernae type strain (HKI 0122).</title>
        <authorList>
            <person name="Land M."/>
            <person name="Pukall R."/>
            <person name="Abt B."/>
            <person name="Goker M."/>
            <person name="Rohde M."/>
            <person name="Glavina Del Rio T."/>
            <person name="Tice H."/>
            <person name="Copeland A."/>
            <person name="Cheng J.F."/>
            <person name="Lucas S."/>
            <person name="Chen F."/>
            <person name="Nolan M."/>
            <person name="Bruce D."/>
            <person name="Goodwin L."/>
            <person name="Pitluck S."/>
            <person name="Ivanova N."/>
            <person name="Mavromatis K."/>
            <person name="Ovchinnikova G."/>
            <person name="Pati A."/>
            <person name="Chen A."/>
            <person name="Palaniappan K."/>
            <person name="Hauser L."/>
            <person name="Chang Y.J."/>
            <person name="Jefferies C.C."/>
            <person name="Saunders E."/>
            <person name="Brettin T."/>
            <person name="Detter J.C."/>
            <person name="Han C."/>
            <person name="Chain P."/>
            <person name="Bristow J."/>
            <person name="Eisen J.A."/>
            <person name="Markowitz V."/>
            <person name="Hugenholtz P."/>
            <person name="Kyrpides N.C."/>
            <person name="Klenk H.P."/>
            <person name="Lapidus A."/>
        </authorList>
    </citation>
    <scope>NUCLEOTIDE SEQUENCE [LARGE SCALE GENOMIC DNA]</scope>
    <source>
        <strain evidence="12">ATCC BAA-8 / DSM 12333 / NBRC 16432</strain>
    </source>
</reference>
<comment type="function">
    <text evidence="9 10">Fluoride-specific ion channel. Important for reducing fluoride concentration in the cell, thus reducing its toxicity.</text>
</comment>
<dbReference type="RefSeq" id="WP_012725569.1">
    <property type="nucleotide sequence ID" value="NC_012669.1"/>
</dbReference>
<feature type="transmembrane region" description="Helical" evidence="10">
    <location>
        <begin position="82"/>
        <end position="102"/>
    </location>
</feature>
<evidence type="ECO:0000256" key="4">
    <source>
        <dbReference type="ARBA" id="ARBA00022989"/>
    </source>
</evidence>
<dbReference type="eggNOG" id="COG0239">
    <property type="taxonomic scope" value="Bacteria"/>
</dbReference>
<comment type="catalytic activity">
    <reaction evidence="8">
        <text>fluoride(in) = fluoride(out)</text>
        <dbReference type="Rhea" id="RHEA:76159"/>
        <dbReference type="ChEBI" id="CHEBI:17051"/>
    </reaction>
    <physiologicalReaction direction="left-to-right" evidence="8">
        <dbReference type="Rhea" id="RHEA:76160"/>
    </physiologicalReaction>
</comment>
<keyword evidence="10" id="KW-0813">Transport</keyword>
<keyword evidence="10" id="KW-0479">Metal-binding</keyword>
<dbReference type="HOGENOM" id="CLU_114342_1_1_11"/>
<name>C5BXB4_BEUC1</name>
<gene>
    <name evidence="10" type="primary">fluC</name>
    <name evidence="10" type="synonym">crcB</name>
    <name evidence="11" type="ordered locus">Bcav_0526</name>
</gene>
<feature type="binding site" evidence="10">
    <location>
        <position position="92"/>
    </location>
    <ligand>
        <name>Na(+)</name>
        <dbReference type="ChEBI" id="CHEBI:29101"/>
        <note>structural</note>
    </ligand>
</feature>
<dbReference type="PANTHER" id="PTHR28259">
    <property type="entry name" value="FLUORIDE EXPORT PROTEIN 1-RELATED"/>
    <property type="match status" value="1"/>
</dbReference>
<keyword evidence="10" id="KW-0915">Sodium</keyword>
<keyword evidence="5 10" id="KW-0472">Membrane</keyword>
<keyword evidence="2 10" id="KW-1003">Cell membrane</keyword>
<feature type="transmembrane region" description="Helical" evidence="10">
    <location>
        <begin position="114"/>
        <end position="138"/>
    </location>
</feature>
<dbReference type="GO" id="GO:0046872">
    <property type="term" value="F:metal ion binding"/>
    <property type="evidence" value="ECO:0007669"/>
    <property type="project" value="UniProtKB-KW"/>
</dbReference>
<dbReference type="KEGG" id="bcv:Bcav_0526"/>
<sequence length="143" mass="14771">MTGPEQRSVHRDPALVGLVALGGGIGTALRAWLEDVVPRLTWSGAELPLTTFGINVVGAFALGVLLETLALRGADTGRRRRLRVFAGSGVLGGFTTYSAFMLEADTLVRGGHTWLGVAYVAASLVLGLLAAWGGIAAAGRGRS</sequence>
<feature type="transmembrane region" description="Helical" evidence="10">
    <location>
        <begin position="12"/>
        <end position="32"/>
    </location>
</feature>
<protein>
    <recommendedName>
        <fullName evidence="10">Fluoride-specific ion channel FluC</fullName>
    </recommendedName>
</protein>
<keyword evidence="10" id="KW-0406">Ion transport</keyword>
<dbReference type="Proteomes" id="UP000007962">
    <property type="component" value="Chromosome"/>
</dbReference>
<organism evidence="11 12">
    <name type="scientific">Beutenbergia cavernae (strain ATCC BAA-8 / DSM 12333 / CCUG 43141 / JCM 11478 / NBRC 16432 / NCIMB 13614 / HKI 0122)</name>
    <dbReference type="NCBI Taxonomy" id="471853"/>
    <lineage>
        <taxon>Bacteria</taxon>
        <taxon>Bacillati</taxon>
        <taxon>Actinomycetota</taxon>
        <taxon>Actinomycetes</taxon>
        <taxon>Micrococcales</taxon>
        <taxon>Beutenbergiaceae</taxon>
        <taxon>Beutenbergia</taxon>
    </lineage>
</organism>
<keyword evidence="3 10" id="KW-0812">Transmembrane</keyword>
<evidence type="ECO:0000256" key="8">
    <source>
        <dbReference type="ARBA" id="ARBA00035585"/>
    </source>
</evidence>
<evidence type="ECO:0000313" key="11">
    <source>
        <dbReference type="EMBL" id="ACQ78789.1"/>
    </source>
</evidence>
<comment type="subcellular location">
    <subcellularLocation>
        <location evidence="1 10">Cell membrane</location>
        <topology evidence="1 10">Multi-pass membrane protein</topology>
    </subcellularLocation>
</comment>
<dbReference type="InterPro" id="IPR003691">
    <property type="entry name" value="FluC"/>
</dbReference>
<dbReference type="EMBL" id="CP001618">
    <property type="protein sequence ID" value="ACQ78789.1"/>
    <property type="molecule type" value="Genomic_DNA"/>
</dbReference>
<keyword evidence="4 10" id="KW-1133">Transmembrane helix</keyword>
<dbReference type="PANTHER" id="PTHR28259:SF1">
    <property type="entry name" value="FLUORIDE EXPORT PROTEIN 1-RELATED"/>
    <property type="match status" value="1"/>
</dbReference>
<dbReference type="GO" id="GO:0140114">
    <property type="term" value="P:cellular detoxification of fluoride"/>
    <property type="evidence" value="ECO:0007669"/>
    <property type="project" value="UniProtKB-UniRule"/>
</dbReference>
<feature type="transmembrane region" description="Helical" evidence="10">
    <location>
        <begin position="52"/>
        <end position="70"/>
    </location>
</feature>
<dbReference type="AlphaFoldDB" id="C5BXB4"/>
<accession>C5BXB4</accession>
<comment type="similarity">
    <text evidence="7 10">Belongs to the fluoride channel Fluc/FEX (TC 1.A.43) family.</text>
</comment>
<comment type="activity regulation">
    <text evidence="10">Na(+) is not transported, but it plays an essential structural role and its presence is essential for fluoride channel function.</text>
</comment>
<dbReference type="OrthoDB" id="4408652at2"/>
<dbReference type="Pfam" id="PF02537">
    <property type="entry name" value="CRCB"/>
    <property type="match status" value="1"/>
</dbReference>
<dbReference type="GO" id="GO:0062054">
    <property type="term" value="F:fluoride channel activity"/>
    <property type="evidence" value="ECO:0007669"/>
    <property type="project" value="UniProtKB-UniRule"/>
</dbReference>
<keyword evidence="12" id="KW-1185">Reference proteome</keyword>
<dbReference type="HAMAP" id="MF_00454">
    <property type="entry name" value="FluC"/>
    <property type="match status" value="1"/>
</dbReference>
<evidence type="ECO:0000256" key="10">
    <source>
        <dbReference type="HAMAP-Rule" id="MF_00454"/>
    </source>
</evidence>
<dbReference type="STRING" id="471853.Bcav_0526"/>
<evidence type="ECO:0000256" key="6">
    <source>
        <dbReference type="ARBA" id="ARBA00023303"/>
    </source>
</evidence>
<evidence type="ECO:0000256" key="3">
    <source>
        <dbReference type="ARBA" id="ARBA00022692"/>
    </source>
</evidence>
<keyword evidence="6 10" id="KW-0407">Ion channel</keyword>
<feature type="binding site" evidence="10">
    <location>
        <position position="95"/>
    </location>
    <ligand>
        <name>Na(+)</name>
        <dbReference type="ChEBI" id="CHEBI:29101"/>
        <note>structural</note>
    </ligand>
</feature>
<evidence type="ECO:0000256" key="2">
    <source>
        <dbReference type="ARBA" id="ARBA00022475"/>
    </source>
</evidence>
<evidence type="ECO:0000256" key="9">
    <source>
        <dbReference type="ARBA" id="ARBA00049940"/>
    </source>
</evidence>
<dbReference type="GO" id="GO:0005886">
    <property type="term" value="C:plasma membrane"/>
    <property type="evidence" value="ECO:0007669"/>
    <property type="project" value="UniProtKB-SubCell"/>
</dbReference>
<evidence type="ECO:0000256" key="5">
    <source>
        <dbReference type="ARBA" id="ARBA00023136"/>
    </source>
</evidence>
<evidence type="ECO:0000313" key="12">
    <source>
        <dbReference type="Proteomes" id="UP000007962"/>
    </source>
</evidence>